<evidence type="ECO:0000256" key="2">
    <source>
        <dbReference type="SAM" id="Coils"/>
    </source>
</evidence>
<dbReference type="SUPFAM" id="SSF52540">
    <property type="entry name" value="P-loop containing nucleoside triphosphate hydrolases"/>
    <property type="match status" value="1"/>
</dbReference>
<evidence type="ECO:0000259" key="4">
    <source>
        <dbReference type="Pfam" id="PF24883"/>
    </source>
</evidence>
<dbReference type="PANTHER" id="PTHR10039">
    <property type="entry name" value="AMELOGENIN"/>
    <property type="match status" value="1"/>
</dbReference>
<feature type="compositionally biased region" description="Low complexity" evidence="3">
    <location>
        <begin position="35"/>
        <end position="47"/>
    </location>
</feature>
<dbReference type="OrthoDB" id="4326077at2759"/>
<sequence>MGKFRSKFCCSRTDASDDEAKPARPVEVPQTGALSGVASVTSTPSSAVEDKPDKRDLWKEAFEKLDAKHQTYLCVDGASSLDATNEVISTTRESYTNWKKSGLKFHRANGDEVKIRDLAERILGAAMQFQNMIKAGAACDPTGYATNSIERRNAIFEAPEYLADTLAYHTWIEESHAGQNDNLDHTLVRVYKAILEYTAEVKKAEKENVVRRAFESFTSIAEQQLQKLKQAVQEESSTVEKWANATQTILARELAAAQLARIDDLLDISKDMQSRALSAEEDKQLVWISSAVYSDLKRRLQKRRSGETGSWLLHTKQYEDWKHTPGNILWLPGVVGCGKSVLCSTVVQDIEEYCEASSSRIMAYWFFQFDRDETHSVESLVRSFIRQLSRPPLSSSLTKAWKTHHTKGSQPSWNSVLDIFHDVLSHTSGEVFLILDAMDECPDTPSSSERLSLLKLLLDIHERYKDKVHIIATSRRETDIERKLEKFPVIDLEAKLAEDVETFVHASIADSSLSDLKTEIKRSIVVELLRVKERRRFRWADLQIERLKQCRTDEAIKQALRTIPQTLEQTYQRILENAGAADKPLARGILMFLCFSPVPLDPKTIADAFDLNRPSHVIEICSTSLVNEFEGKVRLAHFSVREFLVVPEDGPLYYQFSEIVGHLYLAEKAVSRILTQERILTQAAAMEQHFLVYAARYFHFHFIAVGDRIPGDLLNDIVTIFIDDNHYLNWTRIAEYRDRVSPWVMARQEFGPPIHRASRLGLFHVVDALLTRGEDPSVRFQKNDISDRSNAFMDAAEYGHVDVLGRLLKTNYSVCEETTKFILAELRHNTGEKYNLIDILEVLREKGDLCGRLKEPGDIIKQQMIVHTLRNSEVMVQHILTVFLGWRPKTSPVSTDSTFYDLVTSMFHMTEFEDMMDILLARKTITTSPSDPGGVYHQTNVEALQDLTSKLSINRTTVSAFAAIGDWELLEFVLGSHRDIRLSTETLTTSFRFAHGVDMMKSLLSWRHPDTAVDMDVIMAAQSNPKCTPEALRFLWEQLSPTPGLNDEVLRDILFNQNHRLFLIKLALIRQSPGITLSDDLAALICAGEQNEAMDIIHLLINNNMTIPITKPVMCAAASNWTEGPMLIKLLAQIHGRPLPATDEVFSTAANNPSSGLEILKVLKKVSSGNTIPDEAFLGACSNPAMMSWLLDQRSCDLPLEDMIELIADMPEITMPILQILIDRKLIGPDQWLVEQLSGSVPALEFLLAWNPEFSMTEKVLLLAAEENDAMNLILDIHHEALQITERVIRRAVLSIKPLATLERLLRCCESTAITKDVILLALSHTLLHKVDLLLKHRPDIEFSHLWDEFWQRTDQAARVRFKNALRLGKLDDPDSTSGLLQSYPDLLQPDRDLDDFVKKIMDYLVNSISNEEPGAIIIERCNYWTCDRFLEFSQLPITDELLQAGSRNRTSTKDLVVLLLTEGAEVAGLEVRKRGLRKPPRGRLQEFVIDGRRICLMVSGRDIKPRYPWT</sequence>
<feature type="region of interest" description="Disordered" evidence="3">
    <location>
        <begin position="1"/>
        <end position="51"/>
    </location>
</feature>
<dbReference type="Pfam" id="PF24883">
    <property type="entry name" value="NPHP3_N"/>
    <property type="match status" value="1"/>
</dbReference>
<evidence type="ECO:0000313" key="5">
    <source>
        <dbReference type="EMBL" id="CAG8312555.1"/>
    </source>
</evidence>
<feature type="compositionally biased region" description="Basic and acidic residues" evidence="3">
    <location>
        <begin position="14"/>
        <end position="24"/>
    </location>
</feature>
<dbReference type="InterPro" id="IPR036770">
    <property type="entry name" value="Ankyrin_rpt-contain_sf"/>
</dbReference>
<keyword evidence="2" id="KW-0175">Coiled coil</keyword>
<protein>
    <recommendedName>
        <fullName evidence="4">Nephrocystin 3-like N-terminal domain-containing protein</fullName>
    </recommendedName>
</protein>
<dbReference type="Proteomes" id="UP001152646">
    <property type="component" value="Unassembled WGS sequence"/>
</dbReference>
<dbReference type="Gene3D" id="3.40.50.300">
    <property type="entry name" value="P-loop containing nucleotide triphosphate hydrolases"/>
    <property type="match status" value="1"/>
</dbReference>
<feature type="domain" description="Nephrocystin 3-like N-terminal" evidence="4">
    <location>
        <begin position="308"/>
        <end position="475"/>
    </location>
</feature>
<evidence type="ECO:0000256" key="1">
    <source>
        <dbReference type="ARBA" id="ARBA00022737"/>
    </source>
</evidence>
<feature type="coiled-coil region" evidence="2">
    <location>
        <begin position="187"/>
        <end position="245"/>
    </location>
</feature>
<dbReference type="EMBL" id="CAJVPA010000088">
    <property type="protein sequence ID" value="CAG8312555.1"/>
    <property type="molecule type" value="Genomic_DNA"/>
</dbReference>
<organism evidence="5 6">
    <name type="scientific">Penicillium salamii</name>
    <dbReference type="NCBI Taxonomy" id="1612424"/>
    <lineage>
        <taxon>Eukaryota</taxon>
        <taxon>Fungi</taxon>
        <taxon>Dikarya</taxon>
        <taxon>Ascomycota</taxon>
        <taxon>Pezizomycotina</taxon>
        <taxon>Eurotiomycetes</taxon>
        <taxon>Eurotiomycetidae</taxon>
        <taxon>Eurotiales</taxon>
        <taxon>Aspergillaceae</taxon>
        <taxon>Penicillium</taxon>
    </lineage>
</organism>
<evidence type="ECO:0000256" key="3">
    <source>
        <dbReference type="SAM" id="MobiDB-lite"/>
    </source>
</evidence>
<comment type="caution">
    <text evidence="5">The sequence shown here is derived from an EMBL/GenBank/DDBJ whole genome shotgun (WGS) entry which is preliminary data.</text>
</comment>
<name>A0A9W4INP3_9EURO</name>
<dbReference type="InterPro" id="IPR056884">
    <property type="entry name" value="NPHP3-like_N"/>
</dbReference>
<dbReference type="SUPFAM" id="SSF48403">
    <property type="entry name" value="Ankyrin repeat"/>
    <property type="match status" value="1"/>
</dbReference>
<accession>A0A9W4INP3</accession>
<proteinExistence type="predicted"/>
<dbReference type="Gene3D" id="1.25.40.20">
    <property type="entry name" value="Ankyrin repeat-containing domain"/>
    <property type="match status" value="1"/>
</dbReference>
<reference evidence="5" key="1">
    <citation type="submission" date="2021-07" db="EMBL/GenBank/DDBJ databases">
        <authorList>
            <person name="Branca A.L. A."/>
        </authorList>
    </citation>
    <scope>NUCLEOTIDE SEQUENCE</scope>
</reference>
<keyword evidence="1" id="KW-0677">Repeat</keyword>
<dbReference type="InterPro" id="IPR027417">
    <property type="entry name" value="P-loop_NTPase"/>
</dbReference>
<evidence type="ECO:0000313" key="6">
    <source>
        <dbReference type="Proteomes" id="UP001152646"/>
    </source>
</evidence>
<gene>
    <name evidence="5" type="ORF">PSALAMII_LOCUS2185</name>
</gene>